<dbReference type="InterPro" id="IPR007630">
    <property type="entry name" value="RNA_pol_sigma70_r4"/>
</dbReference>
<evidence type="ECO:0000313" key="3">
    <source>
        <dbReference type="EMBL" id="UZX21166.1"/>
    </source>
</evidence>
<keyword evidence="4" id="KW-1185">Reference proteome</keyword>
<feature type="region of interest" description="Disordered" evidence="1">
    <location>
        <begin position="197"/>
        <end position="248"/>
    </location>
</feature>
<accession>A0ABY6QVD4</accession>
<dbReference type="GeneID" id="95599918"/>
<feature type="domain" description="RNA polymerase sigma-70 region 4" evidence="2">
    <location>
        <begin position="259"/>
        <end position="299"/>
    </location>
</feature>
<proteinExistence type="predicted"/>
<sequence>MTSPVPHASTCLADLVPAVRYSDPHVLAELLDDERLPLAWWYATPLTNAERAIGSRALADMVARALRALWPQIRTGELLPASRLLDTEAVLPHRSAEETGEEGLAALVCALLDRLHGRGAPRAPLGVRAAVAVISQWLPADAPTEVRAALAVLQELDQDPAETPEEYGARDGAECRSASAVVTEHVVLPVQRAHEEAVTAPAAEAGEPAADDVVGEGSEPSASGAAGSETEPDREPPATHPNLADTPLAAFGAYTSTWDERERTIAARRIFAEQPETFAALGDRFEVSRERVRQLERSLLDAIAQWLAYDEQGRSFAAHLAAVAGRLGAVGRLAEVRTMHPDHLRPVDALGLPLGDVVARLLPDRAVDGEWIIQGDAARRTAMADDLLAACGETPLAWDEAVAVGERHGVRAEVLADWAAEIGRFRTMDGHMLYWGRSVNDRAVAVLSLRGEPMSMEDVHDRLADGTTINSMRNQIWTDERFVRLDRNLYGLRQWGGEEYLGIREMIAREIRQAGGEIEVNALVDAICGRFDVVPASVRTNLGAPEFTRTRRGWVGLAAEQPRDGEAAPYNPRRDVARTRRCFVGADGRWWYRFEVTGDHLRGSGAPVPSGWAAHLGAVPACEPIPLRHDAGESVLQWRTQPVLGSIRPLMEHIGATVGDQVFLNVTDGELTALRLPAAQPEARPEVGAARLTGWTAAVTAAEAIDVIGLRTGMGSGQEATALLQHLGDRGDRDIVGLLEQALTGTVPVN</sequence>
<gene>
    <name evidence="3" type="ORF">LDH80_10725</name>
</gene>
<evidence type="ECO:0000259" key="2">
    <source>
        <dbReference type="Pfam" id="PF04545"/>
    </source>
</evidence>
<feature type="compositionally biased region" description="Low complexity" evidence="1">
    <location>
        <begin position="215"/>
        <end position="229"/>
    </location>
</feature>
<feature type="compositionally biased region" description="Low complexity" evidence="1">
    <location>
        <begin position="198"/>
        <end position="208"/>
    </location>
</feature>
<reference evidence="3" key="1">
    <citation type="submission" date="2021-09" db="EMBL/GenBank/DDBJ databases">
        <title>Complete genome sequence and metabolic characterization of Streptomyces tanashiensis DSM 731 the producer of antibacterial Kalafungin and diverse secondary metabolites.</title>
        <authorList>
            <person name="Abbasi M.N."/>
            <person name="Anwar M.N."/>
            <person name="Alam K."/>
            <person name="Shoaib M."/>
            <person name="Lin Z."/>
            <person name="Hayat M."/>
            <person name="Ali M.I."/>
            <person name="Malik H.M.T."/>
            <person name="Ahmed I."/>
            <person name="Li A."/>
            <person name="Hailong Wang H."/>
            <person name="Zhang Y."/>
        </authorList>
    </citation>
    <scope>NUCLEOTIDE SEQUENCE</scope>
    <source>
        <strain evidence="3">Kala</strain>
    </source>
</reference>
<protein>
    <recommendedName>
        <fullName evidence="2">RNA polymerase sigma-70 region 4 domain-containing protein</fullName>
    </recommendedName>
</protein>
<dbReference type="Gene3D" id="1.10.10.10">
    <property type="entry name" value="Winged helix-like DNA-binding domain superfamily/Winged helix DNA-binding domain"/>
    <property type="match status" value="1"/>
</dbReference>
<dbReference type="RefSeq" id="WP_267258602.1">
    <property type="nucleotide sequence ID" value="NZ_CP084204.1"/>
</dbReference>
<name>A0ABY6QVD4_9ACTN</name>
<dbReference type="Pfam" id="PF04545">
    <property type="entry name" value="Sigma70_r4"/>
    <property type="match status" value="1"/>
</dbReference>
<dbReference type="EMBL" id="CP084204">
    <property type="protein sequence ID" value="UZX21166.1"/>
    <property type="molecule type" value="Genomic_DNA"/>
</dbReference>
<evidence type="ECO:0000313" key="4">
    <source>
        <dbReference type="Proteomes" id="UP001164506"/>
    </source>
</evidence>
<organism evidence="3 4">
    <name type="scientific">Streptomyces tanashiensis</name>
    <dbReference type="NCBI Taxonomy" id="67367"/>
    <lineage>
        <taxon>Bacteria</taxon>
        <taxon>Bacillati</taxon>
        <taxon>Actinomycetota</taxon>
        <taxon>Actinomycetes</taxon>
        <taxon>Kitasatosporales</taxon>
        <taxon>Streptomycetaceae</taxon>
        <taxon>Streptomyces</taxon>
    </lineage>
</organism>
<dbReference type="Proteomes" id="UP001164506">
    <property type="component" value="Chromosome"/>
</dbReference>
<dbReference type="InterPro" id="IPR013324">
    <property type="entry name" value="RNA_pol_sigma_r3/r4-like"/>
</dbReference>
<dbReference type="InterPro" id="IPR036388">
    <property type="entry name" value="WH-like_DNA-bd_sf"/>
</dbReference>
<evidence type="ECO:0000256" key="1">
    <source>
        <dbReference type="SAM" id="MobiDB-lite"/>
    </source>
</evidence>
<dbReference type="SUPFAM" id="SSF88659">
    <property type="entry name" value="Sigma3 and sigma4 domains of RNA polymerase sigma factors"/>
    <property type="match status" value="1"/>
</dbReference>